<dbReference type="AlphaFoldDB" id="X1DB51"/>
<sequence length="231" mass="26310">APDQQYGYSARALMGLHKFYSGIPYYHQGNLSDMMGLSLSASSIFDQCEYLANDLMPLYYELQKQAANANNFLLDDTTNRILEQAPEVRKNRHGKGKRIRTGVYSSGVIALTQEGHEITLFETSLGHAGELIDKILSRRTPGLPTPLVMSDALSSNLPTMIEVKVSYCNSHCRRNFFDLQDQHPEAIEWVLDTYAKIWQHESSIKKHQLNPKQRLKYHKEHSLPVMESLKA</sequence>
<name>X1DB51_9ZZZZ</name>
<dbReference type="InterPro" id="IPR004291">
    <property type="entry name" value="Transposase_IS66_central"/>
</dbReference>
<accession>X1DB51</accession>
<dbReference type="EMBL" id="BART01019584">
    <property type="protein sequence ID" value="GAG93666.1"/>
    <property type="molecule type" value="Genomic_DNA"/>
</dbReference>
<gene>
    <name evidence="2" type="ORF">S01H4_36602</name>
</gene>
<feature type="non-terminal residue" evidence="2">
    <location>
        <position position="1"/>
    </location>
</feature>
<dbReference type="PANTHER" id="PTHR33678">
    <property type="entry name" value="BLL1576 PROTEIN"/>
    <property type="match status" value="1"/>
</dbReference>
<reference evidence="2" key="1">
    <citation type="journal article" date="2014" name="Front. Microbiol.">
        <title>High frequency of phylogenetically diverse reductive dehalogenase-homologous genes in deep subseafloor sedimentary metagenomes.</title>
        <authorList>
            <person name="Kawai M."/>
            <person name="Futagami T."/>
            <person name="Toyoda A."/>
            <person name="Takaki Y."/>
            <person name="Nishi S."/>
            <person name="Hori S."/>
            <person name="Arai W."/>
            <person name="Tsubouchi T."/>
            <person name="Morono Y."/>
            <person name="Uchiyama I."/>
            <person name="Ito T."/>
            <person name="Fujiyama A."/>
            <person name="Inagaki F."/>
            <person name="Takami H."/>
        </authorList>
    </citation>
    <scope>NUCLEOTIDE SEQUENCE</scope>
    <source>
        <strain evidence="2">Expedition CK06-06</strain>
    </source>
</reference>
<evidence type="ECO:0000313" key="2">
    <source>
        <dbReference type="EMBL" id="GAG93666.1"/>
    </source>
</evidence>
<comment type="caution">
    <text evidence="2">The sequence shown here is derived from an EMBL/GenBank/DDBJ whole genome shotgun (WGS) entry which is preliminary data.</text>
</comment>
<dbReference type="InterPro" id="IPR052344">
    <property type="entry name" value="Transposase-related"/>
</dbReference>
<feature type="domain" description="Transposase IS66 central" evidence="1">
    <location>
        <begin position="6"/>
        <end position="231"/>
    </location>
</feature>
<protein>
    <recommendedName>
        <fullName evidence="1">Transposase IS66 central domain-containing protein</fullName>
    </recommendedName>
</protein>
<organism evidence="2">
    <name type="scientific">marine sediment metagenome</name>
    <dbReference type="NCBI Taxonomy" id="412755"/>
    <lineage>
        <taxon>unclassified sequences</taxon>
        <taxon>metagenomes</taxon>
        <taxon>ecological metagenomes</taxon>
    </lineage>
</organism>
<proteinExistence type="predicted"/>
<evidence type="ECO:0000259" key="1">
    <source>
        <dbReference type="Pfam" id="PF03050"/>
    </source>
</evidence>
<dbReference type="PANTHER" id="PTHR33678:SF1">
    <property type="entry name" value="BLL1576 PROTEIN"/>
    <property type="match status" value="1"/>
</dbReference>
<dbReference type="Pfam" id="PF03050">
    <property type="entry name" value="DDE_Tnp_IS66"/>
    <property type="match status" value="1"/>
</dbReference>